<comment type="caution">
    <text evidence="4">The sequence shown here is derived from an EMBL/GenBank/DDBJ whole genome shotgun (WGS) entry which is preliminary data.</text>
</comment>
<evidence type="ECO:0000256" key="1">
    <source>
        <dbReference type="ARBA" id="ARBA00006545"/>
    </source>
</evidence>
<dbReference type="EMBL" id="JASJQH010002761">
    <property type="protein sequence ID" value="KAK9759950.1"/>
    <property type="molecule type" value="Genomic_DNA"/>
</dbReference>
<feature type="non-terminal residue" evidence="4">
    <location>
        <position position="394"/>
    </location>
</feature>
<dbReference type="Proteomes" id="UP001479436">
    <property type="component" value="Unassembled WGS sequence"/>
</dbReference>
<feature type="domain" description="VPS13-like middle region" evidence="3">
    <location>
        <begin position="24"/>
        <end position="394"/>
    </location>
</feature>
<evidence type="ECO:0000256" key="2">
    <source>
        <dbReference type="SAM" id="MobiDB-lite"/>
    </source>
</evidence>
<protein>
    <submittedName>
        <fullName evidence="4">Vacuolar protein sorting-associated protein 13</fullName>
    </submittedName>
</protein>
<accession>A0ABR2WEL7</accession>
<name>A0ABR2WEL7_9FUNG</name>
<sequence length="394" mass="44786">MKIVHLEIFAEEKSKSNQPTNISLCSFSLNNLEHHFQMLTNGAMQADLRIHSMVIIDTRPVTSNKYKEIVPTIEKTSPQFSVNVRTKPSGAIDASVSIDSPKITLVLDQLFAIRDFFMSAFEHSEGTPNIHPVDLAPPKNDEPPGVQKNLNAELTYNVHIIDPEIVLLADANSASTEAIVLSIRSVTLRQKGTINLTMNSIALFLCRMDKREDTTLRVVENFDMILSMDRRVTQMSHTLTNIHTEVFPLIIRISYRDTLLFSNILNKVSELLNHVNQPKVQVTAPEIKKPTKSSPSKDAVADKKAGKRREMRRQSLKAQSQLKETNKIFSRENLKLTFNSVEIIFIRDLDDLPIIDIQLQKFVVEMKDWSSQLIVKTDIQMLANMCNIKNSHWE</sequence>
<dbReference type="PANTHER" id="PTHR16166:SF93">
    <property type="entry name" value="INTERMEMBRANE LIPID TRANSFER PROTEIN VPS13"/>
    <property type="match status" value="1"/>
</dbReference>
<dbReference type="InterPro" id="IPR056747">
    <property type="entry name" value="VPS13-like_M"/>
</dbReference>
<proteinExistence type="inferred from homology"/>
<reference evidence="4 5" key="1">
    <citation type="submission" date="2023-04" db="EMBL/GenBank/DDBJ databases">
        <title>Genome of Basidiobolus ranarum AG-B5.</title>
        <authorList>
            <person name="Stajich J.E."/>
            <person name="Carter-House D."/>
            <person name="Gryganskyi A."/>
        </authorList>
    </citation>
    <scope>NUCLEOTIDE SEQUENCE [LARGE SCALE GENOMIC DNA]</scope>
    <source>
        <strain evidence="4 5">AG-B5</strain>
    </source>
</reference>
<dbReference type="PANTHER" id="PTHR16166">
    <property type="entry name" value="VACUOLAR PROTEIN SORTING-ASSOCIATED PROTEIN VPS13"/>
    <property type="match status" value="1"/>
</dbReference>
<organism evidence="4 5">
    <name type="scientific">Basidiobolus ranarum</name>
    <dbReference type="NCBI Taxonomy" id="34480"/>
    <lineage>
        <taxon>Eukaryota</taxon>
        <taxon>Fungi</taxon>
        <taxon>Fungi incertae sedis</taxon>
        <taxon>Zoopagomycota</taxon>
        <taxon>Entomophthoromycotina</taxon>
        <taxon>Basidiobolomycetes</taxon>
        <taxon>Basidiobolales</taxon>
        <taxon>Basidiobolaceae</taxon>
        <taxon>Basidiobolus</taxon>
    </lineage>
</organism>
<evidence type="ECO:0000313" key="5">
    <source>
        <dbReference type="Proteomes" id="UP001479436"/>
    </source>
</evidence>
<feature type="compositionally biased region" description="Basic residues" evidence="2">
    <location>
        <begin position="305"/>
        <end position="315"/>
    </location>
</feature>
<evidence type="ECO:0000313" key="4">
    <source>
        <dbReference type="EMBL" id="KAK9759950.1"/>
    </source>
</evidence>
<dbReference type="InterPro" id="IPR026847">
    <property type="entry name" value="VPS13"/>
</dbReference>
<dbReference type="Pfam" id="PF25033">
    <property type="entry name" value="VPS13_M"/>
    <property type="match status" value="1"/>
</dbReference>
<feature type="region of interest" description="Disordered" evidence="2">
    <location>
        <begin position="283"/>
        <end position="317"/>
    </location>
</feature>
<gene>
    <name evidence="4" type="primary">VPS13_9</name>
    <name evidence="4" type="ORF">K7432_016499</name>
</gene>
<comment type="similarity">
    <text evidence="1">Belongs to the VPS13 family.</text>
</comment>
<evidence type="ECO:0000259" key="3">
    <source>
        <dbReference type="Pfam" id="PF25033"/>
    </source>
</evidence>
<keyword evidence="5" id="KW-1185">Reference proteome</keyword>